<proteinExistence type="inferred from homology"/>
<dbReference type="Proteomes" id="UP000323824">
    <property type="component" value="Chromosome"/>
</dbReference>
<evidence type="ECO:0000313" key="7">
    <source>
        <dbReference type="Proteomes" id="UP000323824"/>
    </source>
</evidence>
<name>A0A5C1QF39_9SPIO</name>
<sequence length="409" mass="47320">MIHLLMDESKNIDITVNKEKVGELFFNSLDSTYGFNYTSNIAPISLIMPYRKNTYFRKNRLHPIFEMNMPEGFLYELFKNRLSKEHGYINDFLVLTYLGPNIDGRIGYISSLNRSEINGIDIEDVIHNDTKDTFSMLLNTFLKLNAISGVQPKTLALLNNKTSFTTKEYIVKTWGEEFPNLAENEYFCLKAVEKTGVKIPNIILSYNKNFLLVERFNYDFENNTFLGFEEILGLLGKNSDGKYSGSYEQVAKVVYSVTTNKNSSMRDLFKIIVMNYLLKNGDAHLKNFGIVYNTDFTVIELAPAYDIVNTTAYIFKDRPALTLFGNKLWSGKKDLIKFAMQSCYLTKNDADKIYNNCLHILKETVTEIEEYIKNNPTFETIGYRMIDSFKTSLTLETIKEMPDEIIRNW</sequence>
<dbReference type="GO" id="GO:0004674">
    <property type="term" value="F:protein serine/threonine kinase activity"/>
    <property type="evidence" value="ECO:0007669"/>
    <property type="project" value="TreeGrafter"/>
</dbReference>
<evidence type="ECO:0000259" key="4">
    <source>
        <dbReference type="Pfam" id="PF07804"/>
    </source>
</evidence>
<keyword evidence="3" id="KW-0418">Kinase</keyword>
<evidence type="ECO:0000256" key="2">
    <source>
        <dbReference type="ARBA" id="ARBA00022679"/>
    </source>
</evidence>
<dbReference type="EMBL" id="CP035807">
    <property type="protein sequence ID" value="QEN05649.1"/>
    <property type="molecule type" value="Genomic_DNA"/>
</dbReference>
<dbReference type="OrthoDB" id="9805913at2"/>
<protein>
    <submittedName>
        <fullName evidence="6">Type II toxin-antitoxin system HipA family toxin</fullName>
    </submittedName>
</protein>
<feature type="domain" description="HipA N-terminal subdomain 1" evidence="5">
    <location>
        <begin position="13"/>
        <end position="107"/>
    </location>
</feature>
<gene>
    <name evidence="6" type="ORF">EW093_13315</name>
</gene>
<dbReference type="KEGG" id="sper:EW093_13315"/>
<reference evidence="6 7" key="2">
    <citation type="submission" date="2019-09" db="EMBL/GenBank/DDBJ databases">
        <title>Complete Genome Sequence and Methylome Analysis of free living Spirochaetas.</title>
        <authorList>
            <person name="Leshcheva N."/>
            <person name="Mikheeva N."/>
        </authorList>
    </citation>
    <scope>NUCLEOTIDE SEQUENCE [LARGE SCALE GENOMIC DNA]</scope>
    <source>
        <strain evidence="6 7">P</strain>
    </source>
</reference>
<keyword evidence="2" id="KW-0808">Transferase</keyword>
<organism evidence="6 7">
    <name type="scientific">Thiospirochaeta perfilievii</name>
    <dbReference type="NCBI Taxonomy" id="252967"/>
    <lineage>
        <taxon>Bacteria</taxon>
        <taxon>Pseudomonadati</taxon>
        <taxon>Spirochaetota</taxon>
        <taxon>Spirochaetia</taxon>
        <taxon>Spirochaetales</taxon>
        <taxon>Spirochaetaceae</taxon>
        <taxon>Thiospirochaeta</taxon>
    </lineage>
</organism>
<dbReference type="AlphaFoldDB" id="A0A5C1QF39"/>
<dbReference type="PANTHER" id="PTHR37419">
    <property type="entry name" value="SERINE/THREONINE-PROTEIN KINASE TOXIN HIPA"/>
    <property type="match status" value="1"/>
</dbReference>
<dbReference type="Gene3D" id="1.10.1070.20">
    <property type="match status" value="1"/>
</dbReference>
<dbReference type="PANTHER" id="PTHR37419:SF1">
    <property type="entry name" value="SERINE_THREONINE-PROTEIN KINASE TOXIN HIPA"/>
    <property type="match status" value="1"/>
</dbReference>
<comment type="similarity">
    <text evidence="1">Belongs to the HipA Ser/Thr kinase family.</text>
</comment>
<dbReference type="Pfam" id="PF07804">
    <property type="entry name" value="HipA_C"/>
    <property type="match status" value="1"/>
</dbReference>
<evidence type="ECO:0000313" key="6">
    <source>
        <dbReference type="EMBL" id="QEN05649.1"/>
    </source>
</evidence>
<evidence type="ECO:0000256" key="1">
    <source>
        <dbReference type="ARBA" id="ARBA00010164"/>
    </source>
</evidence>
<dbReference type="InterPro" id="IPR052028">
    <property type="entry name" value="HipA_Ser/Thr_kinase"/>
</dbReference>
<dbReference type="InterPro" id="IPR012893">
    <property type="entry name" value="HipA-like_C"/>
</dbReference>
<keyword evidence="7" id="KW-1185">Reference proteome</keyword>
<feature type="domain" description="HipA-like C-terminal" evidence="4">
    <location>
        <begin position="147"/>
        <end position="358"/>
    </location>
</feature>
<dbReference type="RefSeq" id="WP_149568885.1">
    <property type="nucleotide sequence ID" value="NZ_CP035807.1"/>
</dbReference>
<dbReference type="GO" id="GO:0005829">
    <property type="term" value="C:cytosol"/>
    <property type="evidence" value="ECO:0007669"/>
    <property type="project" value="TreeGrafter"/>
</dbReference>
<dbReference type="InterPro" id="IPR017508">
    <property type="entry name" value="HipA_N1"/>
</dbReference>
<evidence type="ECO:0000256" key="3">
    <source>
        <dbReference type="ARBA" id="ARBA00022777"/>
    </source>
</evidence>
<accession>A0A5C1QF39</accession>
<evidence type="ECO:0000259" key="5">
    <source>
        <dbReference type="Pfam" id="PF13657"/>
    </source>
</evidence>
<reference evidence="6 7" key="1">
    <citation type="submission" date="2019-02" db="EMBL/GenBank/DDBJ databases">
        <authorList>
            <person name="Fomenkov A."/>
            <person name="Dubinina G."/>
            <person name="Grabovich M."/>
            <person name="Vincze T."/>
            <person name="Roberts R.J."/>
        </authorList>
    </citation>
    <scope>NUCLEOTIDE SEQUENCE [LARGE SCALE GENOMIC DNA]</scope>
    <source>
        <strain evidence="6 7">P</strain>
    </source>
</reference>
<dbReference type="Pfam" id="PF13657">
    <property type="entry name" value="Couple_hipA"/>
    <property type="match status" value="1"/>
</dbReference>